<keyword evidence="1" id="KW-0677">Repeat</keyword>
<dbReference type="EMBL" id="REGN01000929">
    <property type="protein sequence ID" value="RNA38042.1"/>
    <property type="molecule type" value="Genomic_DNA"/>
</dbReference>
<dbReference type="PANTHER" id="PTHR23050">
    <property type="entry name" value="CALCIUM BINDING PROTEIN"/>
    <property type="match status" value="1"/>
</dbReference>
<dbReference type="OrthoDB" id="424753at2759"/>
<name>A0A3M7SQS4_BRAPC</name>
<sequence length="144" mass="16506">MNQLESNEIKDLRSAFRMIDLEKSGKICIHDLKNLVKNLNLNVDKQVVDSVFENIDQNGDGKIQFEEFLSEIEKRQSKKSHIETAFSAIDLDSSGYITVDELSKIAKKINVTITKQQIEEIMSKTDLDGNHKISLDEFKTLMEE</sequence>
<proteinExistence type="predicted"/>
<evidence type="ECO:0000259" key="3">
    <source>
        <dbReference type="PROSITE" id="PS50222"/>
    </source>
</evidence>
<dbReference type="InterPro" id="IPR050145">
    <property type="entry name" value="Centrin_CML-like"/>
</dbReference>
<evidence type="ECO:0000256" key="2">
    <source>
        <dbReference type="ARBA" id="ARBA00022837"/>
    </source>
</evidence>
<keyword evidence="5" id="KW-1185">Reference proteome</keyword>
<gene>
    <name evidence="4" type="ORF">BpHYR1_033365</name>
</gene>
<dbReference type="CDD" id="cd00051">
    <property type="entry name" value="EFh"/>
    <property type="match status" value="2"/>
</dbReference>
<dbReference type="SMART" id="SM00054">
    <property type="entry name" value="EFh"/>
    <property type="match status" value="4"/>
</dbReference>
<dbReference type="InterPro" id="IPR018247">
    <property type="entry name" value="EF_Hand_1_Ca_BS"/>
</dbReference>
<protein>
    <submittedName>
        <fullName evidence="4">Calmodulin 5</fullName>
    </submittedName>
</protein>
<evidence type="ECO:0000256" key="1">
    <source>
        <dbReference type="ARBA" id="ARBA00022737"/>
    </source>
</evidence>
<dbReference type="FunFam" id="1.10.238.10:FF:000001">
    <property type="entry name" value="Calmodulin 1"/>
    <property type="match status" value="1"/>
</dbReference>
<dbReference type="Pfam" id="PF13499">
    <property type="entry name" value="EF-hand_7"/>
    <property type="match status" value="2"/>
</dbReference>
<feature type="domain" description="EF-hand" evidence="3">
    <location>
        <begin position="43"/>
        <end position="78"/>
    </location>
</feature>
<dbReference type="PRINTS" id="PR00450">
    <property type="entry name" value="RECOVERIN"/>
</dbReference>
<feature type="domain" description="EF-hand" evidence="3">
    <location>
        <begin position="113"/>
        <end position="144"/>
    </location>
</feature>
<dbReference type="PROSITE" id="PS50222">
    <property type="entry name" value="EF_HAND_2"/>
    <property type="match status" value="4"/>
</dbReference>
<evidence type="ECO:0000313" key="4">
    <source>
        <dbReference type="EMBL" id="RNA38042.1"/>
    </source>
</evidence>
<dbReference type="InterPro" id="IPR011992">
    <property type="entry name" value="EF-hand-dom_pair"/>
</dbReference>
<keyword evidence="2" id="KW-0106">Calcium</keyword>
<accession>A0A3M7SQS4</accession>
<dbReference type="InterPro" id="IPR002048">
    <property type="entry name" value="EF_hand_dom"/>
</dbReference>
<dbReference type="PROSITE" id="PS00018">
    <property type="entry name" value="EF_HAND_1"/>
    <property type="match status" value="3"/>
</dbReference>
<dbReference type="AlphaFoldDB" id="A0A3M7SQS4"/>
<dbReference type="Proteomes" id="UP000276133">
    <property type="component" value="Unassembled WGS sequence"/>
</dbReference>
<feature type="domain" description="EF-hand" evidence="3">
    <location>
        <begin position="79"/>
        <end position="112"/>
    </location>
</feature>
<organism evidence="4 5">
    <name type="scientific">Brachionus plicatilis</name>
    <name type="common">Marine rotifer</name>
    <name type="synonym">Brachionus muelleri</name>
    <dbReference type="NCBI Taxonomy" id="10195"/>
    <lineage>
        <taxon>Eukaryota</taxon>
        <taxon>Metazoa</taxon>
        <taxon>Spiralia</taxon>
        <taxon>Gnathifera</taxon>
        <taxon>Rotifera</taxon>
        <taxon>Eurotatoria</taxon>
        <taxon>Monogononta</taxon>
        <taxon>Pseudotrocha</taxon>
        <taxon>Ploima</taxon>
        <taxon>Brachionidae</taxon>
        <taxon>Brachionus</taxon>
    </lineage>
</organism>
<evidence type="ECO:0000313" key="5">
    <source>
        <dbReference type="Proteomes" id="UP000276133"/>
    </source>
</evidence>
<reference evidence="4 5" key="1">
    <citation type="journal article" date="2018" name="Sci. Rep.">
        <title>Genomic signatures of local adaptation to the degree of environmental predictability in rotifers.</title>
        <authorList>
            <person name="Franch-Gras L."/>
            <person name="Hahn C."/>
            <person name="Garcia-Roger E.M."/>
            <person name="Carmona M.J."/>
            <person name="Serra M."/>
            <person name="Gomez A."/>
        </authorList>
    </citation>
    <scope>NUCLEOTIDE SEQUENCE [LARGE SCALE GENOMIC DNA]</scope>
    <source>
        <strain evidence="4">HYR1</strain>
    </source>
</reference>
<dbReference type="STRING" id="10195.A0A3M7SQS4"/>
<feature type="domain" description="EF-hand" evidence="3">
    <location>
        <begin position="7"/>
        <end position="42"/>
    </location>
</feature>
<comment type="caution">
    <text evidence="4">The sequence shown here is derived from an EMBL/GenBank/DDBJ whole genome shotgun (WGS) entry which is preliminary data.</text>
</comment>
<dbReference type="Gene3D" id="1.10.238.10">
    <property type="entry name" value="EF-hand"/>
    <property type="match status" value="2"/>
</dbReference>
<dbReference type="SUPFAM" id="SSF47473">
    <property type="entry name" value="EF-hand"/>
    <property type="match status" value="1"/>
</dbReference>
<dbReference type="GO" id="GO:0005509">
    <property type="term" value="F:calcium ion binding"/>
    <property type="evidence" value="ECO:0007669"/>
    <property type="project" value="InterPro"/>
</dbReference>